<evidence type="ECO:0000313" key="2">
    <source>
        <dbReference type="Proteomes" id="UP001458946"/>
    </source>
</evidence>
<name>A0ABP9VHH5_9DEIO</name>
<evidence type="ECO:0008006" key="3">
    <source>
        <dbReference type="Google" id="ProtNLM"/>
    </source>
</evidence>
<gene>
    <name evidence="1" type="ORF">Dxin01_02540</name>
</gene>
<comment type="caution">
    <text evidence="1">The sequence shown here is derived from an EMBL/GenBank/DDBJ whole genome shotgun (WGS) entry which is preliminary data.</text>
</comment>
<dbReference type="InterPro" id="IPR043519">
    <property type="entry name" value="NT_sf"/>
</dbReference>
<protein>
    <recommendedName>
        <fullName evidence="3">DNA polymerase beta domain protein region</fullName>
    </recommendedName>
</protein>
<dbReference type="CDD" id="cd05403">
    <property type="entry name" value="NT_KNTase_like"/>
    <property type="match status" value="1"/>
</dbReference>
<accession>A0ABP9VHH5</accession>
<dbReference type="EMBL" id="BAABRN010000030">
    <property type="protein sequence ID" value="GAA5502793.1"/>
    <property type="molecule type" value="Genomic_DNA"/>
</dbReference>
<organism evidence="1 2">
    <name type="scientific">Deinococcus xinjiangensis</name>
    <dbReference type="NCBI Taxonomy" id="457454"/>
    <lineage>
        <taxon>Bacteria</taxon>
        <taxon>Thermotogati</taxon>
        <taxon>Deinococcota</taxon>
        <taxon>Deinococci</taxon>
        <taxon>Deinococcales</taxon>
        <taxon>Deinococcaceae</taxon>
        <taxon>Deinococcus</taxon>
    </lineage>
</organism>
<sequence>MSEFPALVGELAARLSKIDGVLGVALGGSHATRTATPSSDIDLSLAYGGEATVNGSVGFDLSALRELCCELDDSGSAEPAPIGGWGPWVDGGAWLTVQGQRVDFIYRDLRRVKKSVLDAQAGLTTLYTQPGHPHGIHAHHYAAELASCVILHDPSGQLAALQRQMSRYPPALAKALQSHYGWQKGFWLDCAEKGLRRGDMHYVQGCLYSSVMSLVQEICAVSGVWLLNEKGALARAAAQAAAPCDLEARVHAALPTADVAALRVLNEEICLPAHF</sequence>
<dbReference type="RefSeq" id="WP_353542761.1">
    <property type="nucleotide sequence ID" value="NZ_BAABRN010000030.1"/>
</dbReference>
<proteinExistence type="predicted"/>
<dbReference type="Proteomes" id="UP001458946">
    <property type="component" value="Unassembled WGS sequence"/>
</dbReference>
<evidence type="ECO:0000313" key="1">
    <source>
        <dbReference type="EMBL" id="GAA5502793.1"/>
    </source>
</evidence>
<dbReference type="SUPFAM" id="SSF81301">
    <property type="entry name" value="Nucleotidyltransferase"/>
    <property type="match status" value="1"/>
</dbReference>
<keyword evidence="2" id="KW-1185">Reference proteome</keyword>
<reference evidence="1 2" key="1">
    <citation type="submission" date="2024-02" db="EMBL/GenBank/DDBJ databases">
        <title>Deinococcus xinjiangensis NBRC 107630.</title>
        <authorList>
            <person name="Ichikawa N."/>
            <person name="Katano-Makiyama Y."/>
            <person name="Hidaka K."/>
        </authorList>
    </citation>
    <scope>NUCLEOTIDE SEQUENCE [LARGE SCALE GENOMIC DNA]</scope>
    <source>
        <strain evidence="1 2">NBRC 107630</strain>
    </source>
</reference>